<keyword evidence="7" id="KW-0675">Receptor</keyword>
<dbReference type="InterPro" id="IPR016130">
    <property type="entry name" value="Tyr_Pase_AS"/>
</dbReference>
<dbReference type="EC" id="3.1.3.48" evidence="2"/>
<feature type="domain" description="Tyrosine-protein phosphatase" evidence="5">
    <location>
        <begin position="221"/>
        <end position="433"/>
    </location>
</feature>
<dbReference type="SUPFAM" id="SSF52799">
    <property type="entry name" value="(Phosphotyrosine protein) phosphatases II"/>
    <property type="match status" value="2"/>
</dbReference>
<dbReference type="CDD" id="cd00047">
    <property type="entry name" value="PTPc"/>
    <property type="match status" value="2"/>
</dbReference>
<dbReference type="SMART" id="SM00194">
    <property type="entry name" value="PTPc"/>
    <property type="match status" value="2"/>
</dbReference>
<reference evidence="7" key="1">
    <citation type="submission" date="2020-04" db="EMBL/GenBank/DDBJ databases">
        <authorList>
            <person name="Neveu A P."/>
        </authorList>
    </citation>
    <scope>NUCLEOTIDE SEQUENCE</scope>
    <source>
        <tissue evidence="7">Whole embryo</tissue>
    </source>
</reference>
<evidence type="ECO:0000259" key="6">
    <source>
        <dbReference type="PROSITE" id="PS50056"/>
    </source>
</evidence>
<evidence type="ECO:0000313" key="7">
    <source>
        <dbReference type="EMBL" id="CAB3265291.1"/>
    </source>
</evidence>
<dbReference type="InterPro" id="IPR029021">
    <property type="entry name" value="Prot-tyrosine_phosphatase-like"/>
</dbReference>
<dbReference type="PANTHER" id="PTHR19134">
    <property type="entry name" value="RECEPTOR-TYPE TYROSINE-PROTEIN PHOSPHATASE"/>
    <property type="match status" value="1"/>
</dbReference>
<dbReference type="InterPro" id="IPR050348">
    <property type="entry name" value="Protein-Tyr_Phosphatase"/>
</dbReference>
<dbReference type="AlphaFoldDB" id="A0A6F9DQ32"/>
<feature type="domain" description="Tyrosine specific protein phosphatases" evidence="6">
    <location>
        <begin position="88"/>
        <end position="161"/>
    </location>
</feature>
<dbReference type="PANTHER" id="PTHR19134:SF527">
    <property type="entry name" value="TYROSINE-PROTEIN PHOSPHATASE NON-RECEPTOR TYPE 7"/>
    <property type="match status" value="1"/>
</dbReference>
<feature type="domain" description="Tyrosine specific protein phosphatases" evidence="6">
    <location>
        <begin position="349"/>
        <end position="424"/>
    </location>
</feature>
<sequence length="444" mass="51174">MVWQENSNIIVMLTGLVENGKAKCEKYWPDVKTEINLSSDLKVRAQLEMTIGGIVQRQFVISTQTEQRTITQLQFTTWPDHGIPVTTSNMIHLRNMVDDLQNTNAPIIVHCSAGVGRTGTYIAMDTLFHKLDDKGTVNVPQTVLKMRENRIDMIQNSNQYMYVYKLLMERESLEETDKDVTELQSMTSSEIKKMQDKEFNTLSSWRFGEEWQENHPQLRTYKNTSVKVWDNRSEMIQQLDASYIQDHGSSEFFIAARNPAPGEEENFWKMIVERGALLVVDLDNSIQIPTDAALQYEAVLLSVGEVIDNNLHNLIPVDLRSATKAFPAKQLMLMQVKGWSDVERPPKEIDFIKIIDEMQRQRAKQNCHGVLAACSNGSTRTGTFIALVNILERLKALKRVDVFRTVKDLRDMRPNMVDNKELYKYCYSVVMQYLSDFDTYSNFK</sequence>
<name>A0A6F9DQ32_9ASCI</name>
<organism evidence="7">
    <name type="scientific">Phallusia mammillata</name>
    <dbReference type="NCBI Taxonomy" id="59560"/>
    <lineage>
        <taxon>Eukaryota</taxon>
        <taxon>Metazoa</taxon>
        <taxon>Chordata</taxon>
        <taxon>Tunicata</taxon>
        <taxon>Ascidiacea</taxon>
        <taxon>Phlebobranchia</taxon>
        <taxon>Ascidiidae</taxon>
        <taxon>Phallusia</taxon>
    </lineage>
</organism>
<proteinExistence type="evidence at transcript level"/>
<dbReference type="EMBL" id="LR789429">
    <property type="protein sequence ID" value="CAB3265291.1"/>
    <property type="molecule type" value="mRNA"/>
</dbReference>
<dbReference type="PROSITE" id="PS50055">
    <property type="entry name" value="TYR_PHOSPHATASE_PTP"/>
    <property type="match status" value="2"/>
</dbReference>
<dbReference type="PROSITE" id="PS50056">
    <property type="entry name" value="TYR_PHOSPHATASE_2"/>
    <property type="match status" value="2"/>
</dbReference>
<feature type="domain" description="Tyrosine-protein phosphatase" evidence="5">
    <location>
        <begin position="1"/>
        <end position="170"/>
    </location>
</feature>
<dbReference type="Gene3D" id="3.90.190.10">
    <property type="entry name" value="Protein tyrosine phosphatase superfamily"/>
    <property type="match status" value="2"/>
</dbReference>
<dbReference type="GO" id="GO:0004725">
    <property type="term" value="F:protein tyrosine phosphatase activity"/>
    <property type="evidence" value="ECO:0007669"/>
    <property type="project" value="UniProtKB-EC"/>
</dbReference>
<evidence type="ECO:0000256" key="1">
    <source>
        <dbReference type="ARBA" id="ARBA00009580"/>
    </source>
</evidence>
<evidence type="ECO:0000256" key="4">
    <source>
        <dbReference type="ARBA" id="ARBA00022912"/>
    </source>
</evidence>
<dbReference type="Pfam" id="PF00102">
    <property type="entry name" value="Y_phosphatase"/>
    <property type="match status" value="2"/>
</dbReference>
<dbReference type="PROSITE" id="PS00383">
    <property type="entry name" value="TYR_PHOSPHATASE_1"/>
    <property type="match status" value="1"/>
</dbReference>
<dbReference type="PRINTS" id="PR00700">
    <property type="entry name" value="PRTYPHPHTASE"/>
</dbReference>
<dbReference type="InterPro" id="IPR000242">
    <property type="entry name" value="PTP_cat"/>
</dbReference>
<comment type="similarity">
    <text evidence="1">Belongs to the protein-tyrosine phosphatase family.</text>
</comment>
<evidence type="ECO:0000256" key="2">
    <source>
        <dbReference type="ARBA" id="ARBA00013064"/>
    </source>
</evidence>
<keyword evidence="3" id="KW-0378">Hydrolase</keyword>
<gene>
    <name evidence="7" type="primary">Ptpre-003</name>
</gene>
<accession>A0A6F9DQ32</accession>
<evidence type="ECO:0000259" key="5">
    <source>
        <dbReference type="PROSITE" id="PS50055"/>
    </source>
</evidence>
<dbReference type="InterPro" id="IPR000387">
    <property type="entry name" value="Tyr_Pase_dom"/>
</dbReference>
<dbReference type="SMART" id="SM00404">
    <property type="entry name" value="PTPc_motif"/>
    <property type="match status" value="2"/>
</dbReference>
<evidence type="ECO:0000256" key="3">
    <source>
        <dbReference type="ARBA" id="ARBA00022801"/>
    </source>
</evidence>
<dbReference type="InterPro" id="IPR003595">
    <property type="entry name" value="Tyr_Pase_cat"/>
</dbReference>
<protein>
    <recommendedName>
        <fullName evidence="2">protein-tyrosine-phosphatase</fullName>
        <ecNumber evidence="2">3.1.3.48</ecNumber>
    </recommendedName>
</protein>
<keyword evidence="4" id="KW-0904">Protein phosphatase</keyword>